<gene>
    <name evidence="2" type="ORF">HND93_29360</name>
</gene>
<protein>
    <submittedName>
        <fullName evidence="2">Phage tail protein</fullName>
    </submittedName>
</protein>
<dbReference type="Proteomes" id="UP000584642">
    <property type="component" value="Unassembled WGS sequence"/>
</dbReference>
<name>A0ABX2TI39_9PROT</name>
<evidence type="ECO:0000259" key="1">
    <source>
        <dbReference type="Pfam" id="PF07484"/>
    </source>
</evidence>
<dbReference type="SUPFAM" id="SSF88874">
    <property type="entry name" value="Receptor-binding domain of short tail fibre protein gp12"/>
    <property type="match status" value="1"/>
</dbReference>
<proteinExistence type="predicted"/>
<reference evidence="2 3" key="1">
    <citation type="submission" date="2020-05" db="EMBL/GenBank/DDBJ databases">
        <title>Azospirillum oleiclasticum sp. nov, a nitrogen-fixing and heavy crude oil-emulsifying bacterium isolated from the crude oil of Yumen Oilfield.</title>
        <authorList>
            <person name="Wu D."/>
            <person name="Cai M."/>
            <person name="Zhang X."/>
        </authorList>
    </citation>
    <scope>NUCLEOTIDE SEQUENCE [LARGE SCALE GENOMIC DNA]</scope>
    <source>
        <strain evidence="2 3">ROY-1-1-2</strain>
    </source>
</reference>
<dbReference type="Gene3D" id="3.90.1340.10">
    <property type="entry name" value="Phage tail collar domain"/>
    <property type="match status" value="1"/>
</dbReference>
<accession>A0ABX2TI39</accession>
<evidence type="ECO:0000313" key="2">
    <source>
        <dbReference type="EMBL" id="NYZ23829.1"/>
    </source>
</evidence>
<dbReference type="Pfam" id="PF07484">
    <property type="entry name" value="Collar"/>
    <property type="match status" value="1"/>
</dbReference>
<organism evidence="2 3">
    <name type="scientific">Azospirillum oleiclasticum</name>
    <dbReference type="NCBI Taxonomy" id="2735135"/>
    <lineage>
        <taxon>Bacteria</taxon>
        <taxon>Pseudomonadati</taxon>
        <taxon>Pseudomonadota</taxon>
        <taxon>Alphaproteobacteria</taxon>
        <taxon>Rhodospirillales</taxon>
        <taxon>Azospirillaceae</taxon>
        <taxon>Azospirillum</taxon>
    </lineage>
</organism>
<comment type="caution">
    <text evidence="2">The sequence shown here is derived from an EMBL/GenBank/DDBJ whole genome shotgun (WGS) entry which is preliminary data.</text>
</comment>
<sequence length="181" mass="19024">MDPFIGEIRIFAFDYAPQDWAYCNGGSLPVAQNQALYSLIGPVYGTTGSPPTAFNVPNLQSQVPMGAATMVDGTYTALNQSSGAEKVMLNLSQLPSHTHTMGGETFGQATGQTNTPSATTLPNLVIVNSKASTSFSNAAPNTYFSPNAISGVGGNGTHENRQPFLAMNFCICTDGIYPSFP</sequence>
<keyword evidence="3" id="KW-1185">Reference proteome</keyword>
<feature type="domain" description="Phage tail collar" evidence="1">
    <location>
        <begin position="6"/>
        <end position="64"/>
    </location>
</feature>
<dbReference type="InterPro" id="IPR037053">
    <property type="entry name" value="Phage_tail_collar_dom_sf"/>
</dbReference>
<dbReference type="EMBL" id="JABFDB010000032">
    <property type="protein sequence ID" value="NYZ23829.1"/>
    <property type="molecule type" value="Genomic_DNA"/>
</dbReference>
<dbReference type="InterPro" id="IPR011083">
    <property type="entry name" value="Phage_tail_collar_dom"/>
</dbReference>
<evidence type="ECO:0000313" key="3">
    <source>
        <dbReference type="Proteomes" id="UP000584642"/>
    </source>
</evidence>
<dbReference type="RefSeq" id="WP_180285610.1">
    <property type="nucleotide sequence ID" value="NZ_JABFDB010000032.1"/>
</dbReference>